<evidence type="ECO:0000313" key="2">
    <source>
        <dbReference type="Proteomes" id="UP000799750"/>
    </source>
</evidence>
<dbReference type="Proteomes" id="UP000799750">
    <property type="component" value="Unassembled WGS sequence"/>
</dbReference>
<organism evidence="1 2">
    <name type="scientific">Lophium mytilinum</name>
    <dbReference type="NCBI Taxonomy" id="390894"/>
    <lineage>
        <taxon>Eukaryota</taxon>
        <taxon>Fungi</taxon>
        <taxon>Dikarya</taxon>
        <taxon>Ascomycota</taxon>
        <taxon>Pezizomycotina</taxon>
        <taxon>Dothideomycetes</taxon>
        <taxon>Pleosporomycetidae</taxon>
        <taxon>Mytilinidiales</taxon>
        <taxon>Mytilinidiaceae</taxon>
        <taxon>Lophium</taxon>
    </lineage>
</organism>
<protein>
    <submittedName>
        <fullName evidence="1">Uncharacterized protein</fullName>
    </submittedName>
</protein>
<sequence>MSAVVDCAVPPQTKAWPFTAVPHQDYTVFPPSPPLEMSETVPLYMSDSAMPAQASNMTSSLPSSGWYGPSVPAPDCSNEVRTMVPPPLLFLSG</sequence>
<gene>
    <name evidence="1" type="ORF">BU16DRAFT_343636</name>
</gene>
<proteinExistence type="predicted"/>
<dbReference type="AlphaFoldDB" id="A0A6A6QZ48"/>
<evidence type="ECO:0000313" key="1">
    <source>
        <dbReference type="EMBL" id="KAF2496903.1"/>
    </source>
</evidence>
<dbReference type="EMBL" id="MU004187">
    <property type="protein sequence ID" value="KAF2496903.1"/>
    <property type="molecule type" value="Genomic_DNA"/>
</dbReference>
<reference evidence="1" key="1">
    <citation type="journal article" date="2020" name="Stud. Mycol.">
        <title>101 Dothideomycetes genomes: a test case for predicting lifestyles and emergence of pathogens.</title>
        <authorList>
            <person name="Haridas S."/>
            <person name="Albert R."/>
            <person name="Binder M."/>
            <person name="Bloem J."/>
            <person name="Labutti K."/>
            <person name="Salamov A."/>
            <person name="Andreopoulos B."/>
            <person name="Baker S."/>
            <person name="Barry K."/>
            <person name="Bills G."/>
            <person name="Bluhm B."/>
            <person name="Cannon C."/>
            <person name="Castanera R."/>
            <person name="Culley D."/>
            <person name="Daum C."/>
            <person name="Ezra D."/>
            <person name="Gonzalez J."/>
            <person name="Henrissat B."/>
            <person name="Kuo A."/>
            <person name="Liang C."/>
            <person name="Lipzen A."/>
            <person name="Lutzoni F."/>
            <person name="Magnuson J."/>
            <person name="Mondo S."/>
            <person name="Nolan M."/>
            <person name="Ohm R."/>
            <person name="Pangilinan J."/>
            <person name="Park H.-J."/>
            <person name="Ramirez L."/>
            <person name="Alfaro M."/>
            <person name="Sun H."/>
            <person name="Tritt A."/>
            <person name="Yoshinaga Y."/>
            <person name="Zwiers L.-H."/>
            <person name="Turgeon B."/>
            <person name="Goodwin S."/>
            <person name="Spatafora J."/>
            <person name="Crous P."/>
            <person name="Grigoriev I."/>
        </authorList>
    </citation>
    <scope>NUCLEOTIDE SEQUENCE</scope>
    <source>
        <strain evidence="1">CBS 269.34</strain>
    </source>
</reference>
<accession>A0A6A6QZ48</accession>
<name>A0A6A6QZ48_9PEZI</name>
<keyword evidence="2" id="KW-1185">Reference proteome</keyword>